<dbReference type="InterPro" id="IPR021851">
    <property type="entry name" value="DUF3455"/>
</dbReference>
<dbReference type="Proteomes" id="UP001590951">
    <property type="component" value="Unassembled WGS sequence"/>
</dbReference>
<feature type="signal peptide" evidence="1">
    <location>
        <begin position="1"/>
        <end position="24"/>
    </location>
</feature>
<name>A0ABR4B2U1_9LECA</name>
<dbReference type="PANTHER" id="PTHR35567:SF3">
    <property type="entry name" value="MALATE DEHYDROGENASE"/>
    <property type="match status" value="1"/>
</dbReference>
<accession>A0ABR4B2U1</accession>
<evidence type="ECO:0000313" key="3">
    <source>
        <dbReference type="Proteomes" id="UP001590951"/>
    </source>
</evidence>
<dbReference type="EMBL" id="JBHFEH010000031">
    <property type="protein sequence ID" value="KAL2051900.1"/>
    <property type="molecule type" value="Genomic_DNA"/>
</dbReference>
<proteinExistence type="predicted"/>
<organism evidence="2 3">
    <name type="scientific">Lepraria finkii</name>
    <dbReference type="NCBI Taxonomy" id="1340010"/>
    <lineage>
        <taxon>Eukaryota</taxon>
        <taxon>Fungi</taxon>
        <taxon>Dikarya</taxon>
        <taxon>Ascomycota</taxon>
        <taxon>Pezizomycotina</taxon>
        <taxon>Lecanoromycetes</taxon>
        <taxon>OSLEUM clade</taxon>
        <taxon>Lecanoromycetidae</taxon>
        <taxon>Lecanorales</taxon>
        <taxon>Lecanorineae</taxon>
        <taxon>Stereocaulaceae</taxon>
        <taxon>Lepraria</taxon>
    </lineage>
</organism>
<gene>
    <name evidence="2" type="ORF">ABVK25_007815</name>
</gene>
<keyword evidence="1" id="KW-0732">Signal</keyword>
<keyword evidence="3" id="KW-1185">Reference proteome</keyword>
<dbReference type="PANTHER" id="PTHR35567">
    <property type="entry name" value="MALATE DEHYDROGENASE (AFU_ORTHOLOGUE AFUA_2G13800)"/>
    <property type="match status" value="1"/>
</dbReference>
<evidence type="ECO:0008006" key="4">
    <source>
        <dbReference type="Google" id="ProtNLM"/>
    </source>
</evidence>
<comment type="caution">
    <text evidence="2">The sequence shown here is derived from an EMBL/GenBank/DDBJ whole genome shotgun (WGS) entry which is preliminary data.</text>
</comment>
<protein>
    <recommendedName>
        <fullName evidence="4">Malate dehydrogenase</fullName>
    </recommendedName>
</protein>
<dbReference type="Pfam" id="PF11937">
    <property type="entry name" value="DUF3455"/>
    <property type="match status" value="1"/>
</dbReference>
<evidence type="ECO:0000256" key="1">
    <source>
        <dbReference type="SAM" id="SignalP"/>
    </source>
</evidence>
<sequence length="229" mass="24231">MFASRSSVLLALTTLLTLFSTIDASPVERRRNNQDSNLVLNQYKVPTTVGASTLPTPTGTLKAIALGRGTQNYTCSTASGTPVSVGAKADLFDVNPLLKSITIAQGTQLLNLLPQFLLNFDLSLVQRYSIPVLGYHYFNGGGQPMFDLGSTGFLVAKKTGDIAAPGDAYAGQFGVGYGAVDWLNLVDAGGSTGISEVYRVETAGGMQPPTCTAAGPIQVQYAALYWFYQ</sequence>
<feature type="chain" id="PRO_5047405168" description="Malate dehydrogenase" evidence="1">
    <location>
        <begin position="25"/>
        <end position="229"/>
    </location>
</feature>
<evidence type="ECO:0000313" key="2">
    <source>
        <dbReference type="EMBL" id="KAL2051900.1"/>
    </source>
</evidence>
<reference evidence="2 3" key="1">
    <citation type="submission" date="2024-09" db="EMBL/GenBank/DDBJ databases">
        <title>Rethinking Asexuality: The Enigmatic Case of Functional Sexual Genes in Lepraria (Stereocaulaceae).</title>
        <authorList>
            <person name="Doellman M."/>
            <person name="Sun Y."/>
            <person name="Barcenas-Pena A."/>
            <person name="Lumbsch H.T."/>
            <person name="Grewe F."/>
        </authorList>
    </citation>
    <scope>NUCLEOTIDE SEQUENCE [LARGE SCALE GENOMIC DNA]</scope>
    <source>
        <strain evidence="2 3">Grewe 0041</strain>
    </source>
</reference>